<keyword evidence="8" id="KW-1185">Reference proteome</keyword>
<name>A0ABV9G2V4_9ACTN</name>
<reference evidence="8" key="1">
    <citation type="journal article" date="2019" name="Int. J. Syst. Evol. Microbiol.">
        <title>The Global Catalogue of Microorganisms (GCM) 10K type strain sequencing project: providing services to taxonomists for standard genome sequencing and annotation.</title>
        <authorList>
            <consortium name="The Broad Institute Genomics Platform"/>
            <consortium name="The Broad Institute Genome Sequencing Center for Infectious Disease"/>
            <person name="Wu L."/>
            <person name="Ma J."/>
        </authorList>
    </citation>
    <scope>NUCLEOTIDE SEQUENCE [LARGE SCALE GENOMIC DNA]</scope>
    <source>
        <strain evidence="8">CGMCC 4.7139</strain>
    </source>
</reference>
<dbReference type="Pfam" id="PF13361">
    <property type="entry name" value="UvrD_C"/>
    <property type="match status" value="1"/>
</dbReference>
<dbReference type="SUPFAM" id="SSF52540">
    <property type="entry name" value="P-loop containing nucleoside triphosphate hydrolases"/>
    <property type="match status" value="1"/>
</dbReference>
<dbReference type="Gene3D" id="3.40.50.300">
    <property type="entry name" value="P-loop containing nucleotide triphosphate hydrolases"/>
    <property type="match status" value="1"/>
</dbReference>
<gene>
    <name evidence="7" type="ORF">ACFO9E_05370</name>
</gene>
<keyword evidence="7" id="KW-0269">Exonuclease</keyword>
<keyword evidence="4" id="KW-0067">ATP-binding</keyword>
<organism evidence="7 8">
    <name type="scientific">Streptomyces maoxianensis</name>
    <dbReference type="NCBI Taxonomy" id="1459942"/>
    <lineage>
        <taxon>Bacteria</taxon>
        <taxon>Bacillati</taxon>
        <taxon>Actinomycetota</taxon>
        <taxon>Actinomycetes</taxon>
        <taxon>Kitasatosporales</taxon>
        <taxon>Streptomycetaceae</taxon>
        <taxon>Streptomyces</taxon>
    </lineage>
</organism>
<evidence type="ECO:0000256" key="3">
    <source>
        <dbReference type="ARBA" id="ARBA00022806"/>
    </source>
</evidence>
<evidence type="ECO:0000256" key="2">
    <source>
        <dbReference type="ARBA" id="ARBA00022801"/>
    </source>
</evidence>
<evidence type="ECO:0000259" key="6">
    <source>
        <dbReference type="Pfam" id="PF13361"/>
    </source>
</evidence>
<keyword evidence="1" id="KW-0547">Nucleotide-binding</keyword>
<protein>
    <submittedName>
        <fullName evidence="7">3'-5' exonuclease</fullName>
    </submittedName>
</protein>
<keyword evidence="2" id="KW-0378">Hydrolase</keyword>
<feature type="region of interest" description="Disordered" evidence="5">
    <location>
        <begin position="1"/>
        <end position="27"/>
    </location>
</feature>
<dbReference type="GO" id="GO:0004527">
    <property type="term" value="F:exonuclease activity"/>
    <property type="evidence" value="ECO:0007669"/>
    <property type="project" value="UniProtKB-KW"/>
</dbReference>
<evidence type="ECO:0000256" key="1">
    <source>
        <dbReference type="ARBA" id="ARBA00022741"/>
    </source>
</evidence>
<dbReference type="Proteomes" id="UP001595993">
    <property type="component" value="Unassembled WGS sequence"/>
</dbReference>
<feature type="domain" description="UvrD-like helicase C-terminal" evidence="6">
    <location>
        <begin position="17"/>
        <end position="78"/>
    </location>
</feature>
<dbReference type="InterPro" id="IPR027417">
    <property type="entry name" value="P-loop_NTPase"/>
</dbReference>
<accession>A0ABV9G2V4</accession>
<feature type="compositionally biased region" description="Gly residues" evidence="5">
    <location>
        <begin position="1"/>
        <end position="10"/>
    </location>
</feature>
<keyword evidence="7" id="KW-0540">Nuclease</keyword>
<dbReference type="RefSeq" id="WP_381192119.1">
    <property type="nucleotide sequence ID" value="NZ_JBHSFE010000006.1"/>
</dbReference>
<evidence type="ECO:0000256" key="4">
    <source>
        <dbReference type="ARBA" id="ARBA00022840"/>
    </source>
</evidence>
<dbReference type="EMBL" id="JBHSFE010000006">
    <property type="protein sequence ID" value="MFC4607252.1"/>
    <property type="molecule type" value="Genomic_DNA"/>
</dbReference>
<comment type="caution">
    <text evidence="7">The sequence shown here is derived from an EMBL/GenBank/DDBJ whole genome shotgun (WGS) entry which is preliminary data.</text>
</comment>
<evidence type="ECO:0000256" key="5">
    <source>
        <dbReference type="SAM" id="MobiDB-lite"/>
    </source>
</evidence>
<keyword evidence="3" id="KW-0347">Helicase</keyword>
<dbReference type="InterPro" id="IPR014017">
    <property type="entry name" value="DNA_helicase_UvrD-like_C"/>
</dbReference>
<evidence type="ECO:0000313" key="7">
    <source>
        <dbReference type="EMBL" id="MFC4607252.1"/>
    </source>
</evidence>
<evidence type="ECO:0000313" key="8">
    <source>
        <dbReference type="Proteomes" id="UP001595993"/>
    </source>
</evidence>
<proteinExistence type="predicted"/>
<sequence length="84" mass="9069">MTGPSTGGAQAGERLSAEQEAQLTVSTAHKAKGREWVHIRIGKSFTAPLFDEDGIQRLLRADEARLVYVAVTRARRLLDPAGPA</sequence>